<dbReference type="InterPro" id="IPR015886">
    <property type="entry name" value="H2TH_FPG"/>
</dbReference>
<evidence type="ECO:0000256" key="18">
    <source>
        <dbReference type="ARBA" id="ARBA00030638"/>
    </source>
</evidence>
<gene>
    <name evidence="23" type="primary">mutM</name>
    <name evidence="23" type="ORF">Poly30_12200</name>
</gene>
<dbReference type="InterPro" id="IPR000214">
    <property type="entry name" value="Znf_DNA_glyclase/AP_lyase"/>
</dbReference>
<dbReference type="EC" id="3.2.2.23" evidence="5"/>
<evidence type="ECO:0000256" key="8">
    <source>
        <dbReference type="ARBA" id="ARBA00022723"/>
    </source>
</evidence>
<evidence type="ECO:0000256" key="20">
    <source>
        <dbReference type="PROSITE-ProRule" id="PRU00391"/>
    </source>
</evidence>
<keyword evidence="8" id="KW-0479">Metal-binding</keyword>
<sequence length="291" mass="32205">MPELPEVETTAALVRPHLEGRVITGARASWLRSLGGPAVAEFEASVVGSRIAEVTRRAKWVVLHLERAGRPAGSILCHLRMTGRLVVDAQPGHADREGAFERVSLGLRGPAGGTATLRFLDVRKFGRFRFVEDHLEALADLGPEPLGEEFTEEWLIRALKARKRVLKPLLLDQTFLAGLGNIYVDESLFQAGLHPERSAHQVPKDRARALHGAIQSTLRQAIEREGSSFDAFYRTPEGQPGSYQHLFRVYGREGKPCPTCGRPIKRLVVAQRGTHICTRCQPAPRAPGKRR</sequence>
<keyword evidence="10 20" id="KW-0863">Zinc-finger</keyword>
<dbReference type="InterPro" id="IPR015887">
    <property type="entry name" value="DNA_glyclase_Znf_dom_DNA_BS"/>
</dbReference>
<dbReference type="Gene3D" id="3.20.190.10">
    <property type="entry name" value="MutM-like, N-terminal"/>
    <property type="match status" value="1"/>
</dbReference>
<dbReference type="PROSITE" id="PS51068">
    <property type="entry name" value="FPG_CAT"/>
    <property type="match status" value="1"/>
</dbReference>
<evidence type="ECO:0000256" key="2">
    <source>
        <dbReference type="ARBA" id="ARBA00001947"/>
    </source>
</evidence>
<dbReference type="InterPro" id="IPR010979">
    <property type="entry name" value="Ribosomal_uS13-like_H2TH"/>
</dbReference>
<dbReference type="SMART" id="SM01232">
    <property type="entry name" value="H2TH"/>
    <property type="match status" value="1"/>
</dbReference>
<keyword evidence="24" id="KW-1185">Reference proteome</keyword>
<dbReference type="SUPFAM" id="SSF57716">
    <property type="entry name" value="Glucocorticoid receptor-like (DNA-binding domain)"/>
    <property type="match status" value="1"/>
</dbReference>
<evidence type="ECO:0000256" key="19">
    <source>
        <dbReference type="ARBA" id="ARBA00044632"/>
    </source>
</evidence>
<name>A0A518ENQ1_9BACT</name>
<dbReference type="RefSeq" id="WP_145195259.1">
    <property type="nucleotide sequence ID" value="NZ_CP036434.1"/>
</dbReference>
<comment type="catalytic activity">
    <reaction evidence="1">
        <text>Hydrolysis of DNA containing ring-opened 7-methylguanine residues, releasing 2,6-diamino-4-hydroxy-5-(N-methyl)formamidopyrimidine.</text>
        <dbReference type="EC" id="3.2.2.23"/>
    </reaction>
</comment>
<dbReference type="Proteomes" id="UP000320390">
    <property type="component" value="Chromosome"/>
</dbReference>
<dbReference type="FunFam" id="1.10.8.50:FF:000003">
    <property type="entry name" value="Formamidopyrimidine-DNA glycosylase"/>
    <property type="match status" value="1"/>
</dbReference>
<keyword evidence="16" id="KW-0511">Multifunctional enzyme</keyword>
<evidence type="ECO:0000256" key="1">
    <source>
        <dbReference type="ARBA" id="ARBA00001668"/>
    </source>
</evidence>
<dbReference type="InterPro" id="IPR020629">
    <property type="entry name" value="FPG_Glyclase"/>
</dbReference>
<feature type="domain" description="Formamidopyrimidine-DNA glycosylase catalytic" evidence="22">
    <location>
        <begin position="2"/>
        <end position="126"/>
    </location>
</feature>
<keyword evidence="17 23" id="KW-0326">Glycosidase</keyword>
<dbReference type="GO" id="GO:0006284">
    <property type="term" value="P:base-excision repair"/>
    <property type="evidence" value="ECO:0007669"/>
    <property type="project" value="InterPro"/>
</dbReference>
<dbReference type="InterPro" id="IPR012319">
    <property type="entry name" value="FPG_cat"/>
</dbReference>
<keyword evidence="9" id="KW-0227">DNA damage</keyword>
<evidence type="ECO:0000256" key="4">
    <source>
        <dbReference type="ARBA" id="ARBA00011245"/>
    </source>
</evidence>
<protein>
    <recommendedName>
        <fullName evidence="7">Formamidopyrimidine-DNA glycosylase</fullName>
        <ecNumber evidence="5">3.2.2.23</ecNumber>
        <ecNumber evidence="6">4.2.99.18</ecNumber>
    </recommendedName>
    <alternativeName>
        <fullName evidence="18">DNA-(apurinic or apyrimidinic site) lyase MutM</fullName>
    </alternativeName>
</protein>
<evidence type="ECO:0000256" key="7">
    <source>
        <dbReference type="ARBA" id="ARBA00016240"/>
    </source>
</evidence>
<dbReference type="GO" id="GO:0034039">
    <property type="term" value="F:8-oxo-7,8-dihydroguanine DNA N-glycosylase activity"/>
    <property type="evidence" value="ECO:0007669"/>
    <property type="project" value="TreeGrafter"/>
</dbReference>
<evidence type="ECO:0000256" key="13">
    <source>
        <dbReference type="ARBA" id="ARBA00023125"/>
    </source>
</evidence>
<evidence type="ECO:0000313" key="23">
    <source>
        <dbReference type="EMBL" id="QDV05719.1"/>
    </source>
</evidence>
<dbReference type="Pfam" id="PF01149">
    <property type="entry name" value="Fapy_DNA_glyco"/>
    <property type="match status" value="1"/>
</dbReference>
<evidence type="ECO:0000256" key="17">
    <source>
        <dbReference type="ARBA" id="ARBA00023295"/>
    </source>
</evidence>
<comment type="cofactor">
    <cofactor evidence="2">
        <name>Zn(2+)</name>
        <dbReference type="ChEBI" id="CHEBI:29105"/>
    </cofactor>
</comment>
<dbReference type="Pfam" id="PF06827">
    <property type="entry name" value="zf-FPG_IleRS"/>
    <property type="match status" value="1"/>
</dbReference>
<dbReference type="NCBIfam" id="TIGR00577">
    <property type="entry name" value="fpg"/>
    <property type="match status" value="1"/>
</dbReference>
<accession>A0A518ENQ1</accession>
<dbReference type="GO" id="GO:0008270">
    <property type="term" value="F:zinc ion binding"/>
    <property type="evidence" value="ECO:0007669"/>
    <property type="project" value="UniProtKB-KW"/>
</dbReference>
<organism evidence="23 24">
    <name type="scientific">Saltatorellus ferox</name>
    <dbReference type="NCBI Taxonomy" id="2528018"/>
    <lineage>
        <taxon>Bacteria</taxon>
        <taxon>Pseudomonadati</taxon>
        <taxon>Planctomycetota</taxon>
        <taxon>Planctomycetia</taxon>
        <taxon>Planctomycetia incertae sedis</taxon>
        <taxon>Saltatorellus</taxon>
    </lineage>
</organism>
<dbReference type="OrthoDB" id="9800855at2"/>
<dbReference type="AlphaFoldDB" id="A0A518ENQ1"/>
<evidence type="ECO:0000256" key="3">
    <source>
        <dbReference type="ARBA" id="ARBA00009409"/>
    </source>
</evidence>
<evidence type="ECO:0000256" key="14">
    <source>
        <dbReference type="ARBA" id="ARBA00023204"/>
    </source>
</evidence>
<comment type="subunit">
    <text evidence="4">Monomer.</text>
</comment>
<evidence type="ECO:0000256" key="5">
    <source>
        <dbReference type="ARBA" id="ARBA00012024"/>
    </source>
</evidence>
<evidence type="ECO:0000256" key="6">
    <source>
        <dbReference type="ARBA" id="ARBA00012720"/>
    </source>
</evidence>
<dbReference type="InterPro" id="IPR010663">
    <property type="entry name" value="Znf_FPG/IleRS"/>
</dbReference>
<feature type="domain" description="FPG-type" evidence="21">
    <location>
        <begin position="248"/>
        <end position="282"/>
    </location>
</feature>
<comment type="catalytic activity">
    <reaction evidence="19">
        <text>2'-deoxyribonucleotide-(2'-deoxyribose 5'-phosphate)-2'-deoxyribonucleotide-DNA = a 3'-end 2'-deoxyribonucleotide-(2,3-dehydro-2,3-deoxyribose 5'-phosphate)-DNA + a 5'-end 5'-phospho-2'-deoxyribonucleoside-DNA + H(+)</text>
        <dbReference type="Rhea" id="RHEA:66592"/>
        <dbReference type="Rhea" id="RHEA-COMP:13180"/>
        <dbReference type="Rhea" id="RHEA-COMP:16897"/>
        <dbReference type="Rhea" id="RHEA-COMP:17067"/>
        <dbReference type="ChEBI" id="CHEBI:15378"/>
        <dbReference type="ChEBI" id="CHEBI:136412"/>
        <dbReference type="ChEBI" id="CHEBI:157695"/>
        <dbReference type="ChEBI" id="CHEBI:167181"/>
        <dbReference type="EC" id="4.2.99.18"/>
    </reaction>
</comment>
<dbReference type="Gene3D" id="1.10.8.50">
    <property type="match status" value="1"/>
</dbReference>
<dbReference type="EMBL" id="CP036434">
    <property type="protein sequence ID" value="QDV05719.1"/>
    <property type="molecule type" value="Genomic_DNA"/>
</dbReference>
<dbReference type="PANTHER" id="PTHR22993">
    <property type="entry name" value="FORMAMIDOPYRIMIDINE-DNA GLYCOSYLASE"/>
    <property type="match status" value="1"/>
</dbReference>
<evidence type="ECO:0000256" key="16">
    <source>
        <dbReference type="ARBA" id="ARBA00023268"/>
    </source>
</evidence>
<dbReference type="PROSITE" id="PS51066">
    <property type="entry name" value="ZF_FPG_2"/>
    <property type="match status" value="1"/>
</dbReference>
<reference evidence="23 24" key="1">
    <citation type="submission" date="2019-02" db="EMBL/GenBank/DDBJ databases">
        <title>Deep-cultivation of Planctomycetes and their phenomic and genomic characterization uncovers novel biology.</title>
        <authorList>
            <person name="Wiegand S."/>
            <person name="Jogler M."/>
            <person name="Boedeker C."/>
            <person name="Pinto D."/>
            <person name="Vollmers J."/>
            <person name="Rivas-Marin E."/>
            <person name="Kohn T."/>
            <person name="Peeters S.H."/>
            <person name="Heuer A."/>
            <person name="Rast P."/>
            <person name="Oberbeckmann S."/>
            <person name="Bunk B."/>
            <person name="Jeske O."/>
            <person name="Meyerdierks A."/>
            <person name="Storesund J.E."/>
            <person name="Kallscheuer N."/>
            <person name="Luecker S."/>
            <person name="Lage O.M."/>
            <person name="Pohl T."/>
            <person name="Merkel B.J."/>
            <person name="Hornburger P."/>
            <person name="Mueller R.-W."/>
            <person name="Bruemmer F."/>
            <person name="Labrenz M."/>
            <person name="Spormann A.M."/>
            <person name="Op den Camp H."/>
            <person name="Overmann J."/>
            <person name="Amann R."/>
            <person name="Jetten M.S.M."/>
            <person name="Mascher T."/>
            <person name="Medema M.H."/>
            <person name="Devos D.P."/>
            <person name="Kaster A.-K."/>
            <person name="Ovreas L."/>
            <person name="Rohde M."/>
            <person name="Galperin M.Y."/>
            <person name="Jogler C."/>
        </authorList>
    </citation>
    <scope>NUCLEOTIDE SEQUENCE [LARGE SCALE GENOMIC DNA]</scope>
    <source>
        <strain evidence="23 24">Poly30</strain>
    </source>
</reference>
<dbReference type="NCBIfam" id="NF002211">
    <property type="entry name" value="PRK01103.1"/>
    <property type="match status" value="1"/>
</dbReference>
<dbReference type="InterPro" id="IPR035937">
    <property type="entry name" value="FPG_N"/>
</dbReference>
<evidence type="ECO:0000313" key="24">
    <source>
        <dbReference type="Proteomes" id="UP000320390"/>
    </source>
</evidence>
<evidence type="ECO:0000256" key="10">
    <source>
        <dbReference type="ARBA" id="ARBA00022771"/>
    </source>
</evidence>
<dbReference type="EC" id="4.2.99.18" evidence="6"/>
<dbReference type="CDD" id="cd08966">
    <property type="entry name" value="EcFpg-like_N"/>
    <property type="match status" value="1"/>
</dbReference>
<evidence type="ECO:0000256" key="12">
    <source>
        <dbReference type="ARBA" id="ARBA00022833"/>
    </source>
</evidence>
<evidence type="ECO:0000259" key="21">
    <source>
        <dbReference type="PROSITE" id="PS51066"/>
    </source>
</evidence>
<keyword evidence="14" id="KW-0234">DNA repair</keyword>
<keyword evidence="11 23" id="KW-0378">Hydrolase</keyword>
<keyword evidence="12" id="KW-0862">Zinc</keyword>
<evidence type="ECO:0000256" key="9">
    <source>
        <dbReference type="ARBA" id="ARBA00022763"/>
    </source>
</evidence>
<evidence type="ECO:0000256" key="11">
    <source>
        <dbReference type="ARBA" id="ARBA00022801"/>
    </source>
</evidence>
<proteinExistence type="inferred from homology"/>
<dbReference type="GO" id="GO:0003684">
    <property type="term" value="F:damaged DNA binding"/>
    <property type="evidence" value="ECO:0007669"/>
    <property type="project" value="InterPro"/>
</dbReference>
<dbReference type="Pfam" id="PF06831">
    <property type="entry name" value="H2TH"/>
    <property type="match status" value="1"/>
</dbReference>
<dbReference type="PROSITE" id="PS01242">
    <property type="entry name" value="ZF_FPG_1"/>
    <property type="match status" value="1"/>
</dbReference>
<dbReference type="SUPFAM" id="SSF46946">
    <property type="entry name" value="S13-like H2TH domain"/>
    <property type="match status" value="1"/>
</dbReference>
<keyword evidence="13" id="KW-0238">DNA-binding</keyword>
<evidence type="ECO:0000256" key="15">
    <source>
        <dbReference type="ARBA" id="ARBA00023239"/>
    </source>
</evidence>
<comment type="similarity">
    <text evidence="3">Belongs to the FPG family.</text>
</comment>
<dbReference type="SUPFAM" id="SSF81624">
    <property type="entry name" value="N-terminal domain of MutM-like DNA repair proteins"/>
    <property type="match status" value="1"/>
</dbReference>
<evidence type="ECO:0000259" key="22">
    <source>
        <dbReference type="PROSITE" id="PS51068"/>
    </source>
</evidence>
<dbReference type="PANTHER" id="PTHR22993:SF9">
    <property type="entry name" value="FORMAMIDOPYRIMIDINE-DNA GLYCOSYLASE"/>
    <property type="match status" value="1"/>
</dbReference>
<keyword evidence="15" id="KW-0456">Lyase</keyword>
<dbReference type="SMART" id="SM00898">
    <property type="entry name" value="Fapy_DNA_glyco"/>
    <property type="match status" value="1"/>
</dbReference>
<dbReference type="GO" id="GO:0140078">
    <property type="term" value="F:class I DNA-(apurinic or apyrimidinic site) endonuclease activity"/>
    <property type="evidence" value="ECO:0007669"/>
    <property type="project" value="UniProtKB-EC"/>
</dbReference>